<evidence type="ECO:0000256" key="2">
    <source>
        <dbReference type="ARBA" id="ARBA00022448"/>
    </source>
</evidence>
<dbReference type="SUPFAM" id="SSF54862">
    <property type="entry name" value="4Fe-4S ferredoxins"/>
    <property type="match status" value="1"/>
</dbReference>
<evidence type="ECO:0000256" key="1">
    <source>
        <dbReference type="ARBA" id="ARBA00001974"/>
    </source>
</evidence>
<accession>A0ABV7WN92</accession>
<dbReference type="Pfam" id="PF05187">
    <property type="entry name" value="Fer4_ETF_QO"/>
    <property type="match status" value="1"/>
</dbReference>
<keyword evidence="3 11" id="KW-0285">Flavoprotein</keyword>
<keyword evidence="5 11" id="KW-0274">FAD</keyword>
<feature type="domain" description="ETF-QO/FixX C-terminal" evidence="12">
    <location>
        <begin position="446"/>
        <end position="547"/>
    </location>
</feature>
<comment type="catalytic activity">
    <reaction evidence="11">
        <text>a ubiquinone + reduced [electron-transfer flavoprotein] = a ubiquinol + oxidized [electron-transfer flavoprotein] + H(+)</text>
        <dbReference type="Rhea" id="RHEA:24052"/>
        <dbReference type="Rhea" id="RHEA-COMP:9565"/>
        <dbReference type="Rhea" id="RHEA-COMP:9566"/>
        <dbReference type="Rhea" id="RHEA-COMP:10685"/>
        <dbReference type="Rhea" id="RHEA-COMP:10686"/>
        <dbReference type="ChEBI" id="CHEBI:15378"/>
        <dbReference type="ChEBI" id="CHEBI:16389"/>
        <dbReference type="ChEBI" id="CHEBI:17976"/>
        <dbReference type="ChEBI" id="CHEBI:57692"/>
        <dbReference type="ChEBI" id="CHEBI:58307"/>
        <dbReference type="EC" id="1.5.5.1"/>
    </reaction>
</comment>
<keyword evidence="6 11" id="KW-0249">Electron transport</keyword>
<dbReference type="RefSeq" id="WP_290281871.1">
    <property type="nucleotide sequence ID" value="NZ_JAUFQI010000001.1"/>
</dbReference>
<reference evidence="15" key="1">
    <citation type="journal article" date="2019" name="Int. J. Syst. Evol. Microbiol.">
        <title>The Global Catalogue of Microorganisms (GCM) 10K type strain sequencing project: providing services to taxonomists for standard genome sequencing and annotation.</title>
        <authorList>
            <consortium name="The Broad Institute Genomics Platform"/>
            <consortium name="The Broad Institute Genome Sequencing Center for Infectious Disease"/>
            <person name="Wu L."/>
            <person name="Ma J."/>
        </authorList>
    </citation>
    <scope>NUCLEOTIDE SEQUENCE [LARGE SCALE GENOMIC DNA]</scope>
    <source>
        <strain evidence="15">CECT 8288</strain>
    </source>
</reference>
<dbReference type="Pfam" id="PF13450">
    <property type="entry name" value="NAD_binding_8"/>
    <property type="match status" value="1"/>
</dbReference>
<proteinExistence type="predicted"/>
<keyword evidence="10 11" id="KW-0830">Ubiquinone</keyword>
<dbReference type="Gene3D" id="3.50.50.60">
    <property type="entry name" value="FAD/NAD(P)-binding domain"/>
    <property type="match status" value="1"/>
</dbReference>
<keyword evidence="7 11" id="KW-0560">Oxidoreductase</keyword>
<evidence type="ECO:0000256" key="11">
    <source>
        <dbReference type="RuleBase" id="RU366068"/>
    </source>
</evidence>
<keyword evidence="8 11" id="KW-0408">Iron</keyword>
<evidence type="ECO:0000259" key="12">
    <source>
        <dbReference type="Pfam" id="PF05187"/>
    </source>
</evidence>
<evidence type="ECO:0000256" key="3">
    <source>
        <dbReference type="ARBA" id="ARBA00022630"/>
    </source>
</evidence>
<dbReference type="Pfam" id="PF21162">
    <property type="entry name" value="ETFQO_UQ-bd"/>
    <property type="match status" value="1"/>
</dbReference>
<evidence type="ECO:0000256" key="6">
    <source>
        <dbReference type="ARBA" id="ARBA00022982"/>
    </source>
</evidence>
<evidence type="ECO:0000256" key="10">
    <source>
        <dbReference type="ARBA" id="ARBA00023075"/>
    </source>
</evidence>
<comment type="cofactor">
    <cofactor evidence="11">
        <name>[4Fe-4S] cluster</name>
        <dbReference type="ChEBI" id="CHEBI:49883"/>
    </cofactor>
    <text evidence="11">Binds 1 [4Fe-4S] cluster.</text>
</comment>
<dbReference type="InterPro" id="IPR049398">
    <property type="entry name" value="ETF-QO/FixC_UQ-bd"/>
</dbReference>
<dbReference type="GO" id="GO:0004174">
    <property type="term" value="F:electron-transferring-flavoprotein dehydrogenase activity"/>
    <property type="evidence" value="ECO:0007669"/>
    <property type="project" value="UniProtKB-EC"/>
</dbReference>
<evidence type="ECO:0000259" key="13">
    <source>
        <dbReference type="Pfam" id="PF21162"/>
    </source>
</evidence>
<evidence type="ECO:0000256" key="7">
    <source>
        <dbReference type="ARBA" id="ARBA00023002"/>
    </source>
</evidence>
<dbReference type="PANTHER" id="PTHR10617:SF107">
    <property type="entry name" value="ELECTRON TRANSFER FLAVOPROTEIN-UBIQUINONE OXIDOREDUCTASE, MITOCHONDRIAL"/>
    <property type="match status" value="1"/>
</dbReference>
<evidence type="ECO:0000256" key="8">
    <source>
        <dbReference type="ARBA" id="ARBA00023004"/>
    </source>
</evidence>
<dbReference type="PANTHER" id="PTHR10617">
    <property type="entry name" value="ELECTRON TRANSFER FLAVOPROTEIN-UBIQUINONE OXIDOREDUCTASE"/>
    <property type="match status" value="1"/>
</dbReference>
<keyword evidence="9 11" id="KW-0411">Iron-sulfur</keyword>
<protein>
    <recommendedName>
        <fullName evidence="11">Electron transfer flavoprotein-ubiquinone oxidoreductase</fullName>
        <shortName evidence="11">ETF-QO</shortName>
        <ecNumber evidence="11">1.5.5.1</ecNumber>
    </recommendedName>
</protein>
<dbReference type="InterPro" id="IPR040156">
    <property type="entry name" value="ETF-QO"/>
</dbReference>
<feature type="domain" description="ETF-QO/FixC ubiquinone-binding" evidence="13">
    <location>
        <begin position="212"/>
        <end position="306"/>
    </location>
</feature>
<keyword evidence="2 11" id="KW-0813">Transport</keyword>
<dbReference type="EMBL" id="JBHRYN010000005">
    <property type="protein sequence ID" value="MFC3700557.1"/>
    <property type="molecule type" value="Genomic_DNA"/>
</dbReference>
<evidence type="ECO:0000313" key="15">
    <source>
        <dbReference type="Proteomes" id="UP001595710"/>
    </source>
</evidence>
<evidence type="ECO:0000256" key="5">
    <source>
        <dbReference type="ARBA" id="ARBA00022827"/>
    </source>
</evidence>
<evidence type="ECO:0000313" key="14">
    <source>
        <dbReference type="EMBL" id="MFC3700557.1"/>
    </source>
</evidence>
<comment type="caution">
    <text evidence="14">The sequence shown here is derived from an EMBL/GenBank/DDBJ whole genome shotgun (WGS) entry which is preliminary data.</text>
</comment>
<evidence type="ECO:0000256" key="4">
    <source>
        <dbReference type="ARBA" id="ARBA00022723"/>
    </source>
</evidence>
<dbReference type="Proteomes" id="UP001595710">
    <property type="component" value="Unassembled WGS sequence"/>
</dbReference>
<dbReference type="Gene3D" id="3.30.9.90">
    <property type="match status" value="1"/>
</dbReference>
<dbReference type="InterPro" id="IPR036188">
    <property type="entry name" value="FAD/NAD-bd_sf"/>
</dbReference>
<comment type="cofactor">
    <cofactor evidence="1 11">
        <name>FAD</name>
        <dbReference type="ChEBI" id="CHEBI:57692"/>
    </cofactor>
</comment>
<dbReference type="SUPFAM" id="SSF54373">
    <property type="entry name" value="FAD-linked reductases, C-terminal domain"/>
    <property type="match status" value="1"/>
</dbReference>
<comment type="function">
    <text evidence="11">Accepts electrons from ETF and reduces ubiquinone.</text>
</comment>
<dbReference type="InterPro" id="IPR007859">
    <property type="entry name" value="ETF-QO/FixX_C"/>
</dbReference>
<gene>
    <name evidence="14" type="ORF">ACFOND_02815</name>
</gene>
<dbReference type="Gene3D" id="3.30.70.20">
    <property type="match status" value="1"/>
</dbReference>
<organism evidence="14 15">
    <name type="scientific">Reinekea marina</name>
    <dbReference type="NCBI Taxonomy" id="1310421"/>
    <lineage>
        <taxon>Bacteria</taxon>
        <taxon>Pseudomonadati</taxon>
        <taxon>Pseudomonadota</taxon>
        <taxon>Gammaproteobacteria</taxon>
        <taxon>Oceanospirillales</taxon>
        <taxon>Saccharospirillaceae</taxon>
        <taxon>Reinekea</taxon>
    </lineage>
</organism>
<dbReference type="SUPFAM" id="SSF51905">
    <property type="entry name" value="FAD/NAD(P)-binding domain"/>
    <property type="match status" value="1"/>
</dbReference>
<keyword evidence="15" id="KW-1185">Reference proteome</keyword>
<name>A0ABV7WN92_9GAMM</name>
<sequence length="550" mass="59945">MERESMEFDVVVVGAGPAGLSTAIRLMQNAQKESKEITVCVVEKGSEVGAHIMSGAVFEPEVLSELFPDWSEMGAPLNTKVVRDEIHVLRSESSTIKVPGVFAPSTMHNEGNYIISLGNLCRWLAEQAEGMGVEIFPGFTAADVLYDENGAVKGIITGDMGVAEDGSQKDSYMPGMELHAKTTVFAEGARGHLGKQLIAKFKLDEGKDTQHFGLGIKELWQVSDEVHEQGLVVHTAGWPLQEHGAAGGSFMYHLEDNQVVVGLITDLGYDNPYLSPFDEFQRLKSHPVFAKVLKGGKRISYGARALNKGGPQCLPKMHFPGGLLIGCDAGTMNGAKIKGSHTAMKSGILAADTIFNQIDEADYGKDLTQFSEAFAASSLQKELHLQRNFSPAQHKWGNILGSAYVFIDINIFKGKLPWTMTDPVPDHATLKPASECKEIHYPKPDGVLSFDKLSSVFLSNTNHEEDQPVHLKLKDSTIPLAQNLPKFAEPAQRYCPAGVYEIVEDESGTKNFQINSQNCVHCKTCDIKDPAQNITWVTPEGAGGPNYPNM</sequence>
<keyword evidence="4 11" id="KW-0479">Metal-binding</keyword>
<evidence type="ECO:0000256" key="9">
    <source>
        <dbReference type="ARBA" id="ARBA00023014"/>
    </source>
</evidence>
<dbReference type="EC" id="1.5.5.1" evidence="11"/>